<organism evidence="1">
    <name type="scientific">Medicago truncatula</name>
    <name type="common">Barrel medic</name>
    <name type="synonym">Medicago tribuloides</name>
    <dbReference type="NCBI Taxonomy" id="3880"/>
    <lineage>
        <taxon>Eukaryota</taxon>
        <taxon>Viridiplantae</taxon>
        <taxon>Streptophyta</taxon>
        <taxon>Embryophyta</taxon>
        <taxon>Tracheophyta</taxon>
        <taxon>Spermatophyta</taxon>
        <taxon>Magnoliopsida</taxon>
        <taxon>eudicotyledons</taxon>
        <taxon>Gunneridae</taxon>
        <taxon>Pentapetalae</taxon>
        <taxon>rosids</taxon>
        <taxon>fabids</taxon>
        <taxon>Fabales</taxon>
        <taxon>Fabaceae</taxon>
        <taxon>Papilionoideae</taxon>
        <taxon>50 kb inversion clade</taxon>
        <taxon>NPAAA clade</taxon>
        <taxon>Hologalegina</taxon>
        <taxon>IRL clade</taxon>
        <taxon>Trifolieae</taxon>
        <taxon>Medicago</taxon>
    </lineage>
</organism>
<dbReference type="EMBL" id="BT143910">
    <property type="protein sequence ID" value="AFK43704.1"/>
    <property type="molecule type" value="mRNA"/>
</dbReference>
<dbReference type="AlphaFoldDB" id="I3STW2"/>
<proteinExistence type="evidence at transcript level"/>
<accession>I3STW2</accession>
<protein>
    <submittedName>
        <fullName evidence="1">Uncharacterized protein</fullName>
    </submittedName>
</protein>
<evidence type="ECO:0000313" key="1">
    <source>
        <dbReference type="EMBL" id="AFK43704.1"/>
    </source>
</evidence>
<sequence length="61" mass="7018">MTHLHHSNLFFLSHLPRSNSLQMTRYSSSYSSSLHYYSSVSQLNGQRQVSQTHLASQTHNP</sequence>
<reference evidence="1" key="1">
    <citation type="submission" date="2012-05" db="EMBL/GenBank/DDBJ databases">
        <authorList>
            <person name="Krishnakumar V."/>
            <person name="Cheung F."/>
            <person name="Xiao Y."/>
            <person name="Chan A."/>
            <person name="Moskal W.A."/>
            <person name="Town C.D."/>
        </authorList>
    </citation>
    <scope>NUCLEOTIDE SEQUENCE</scope>
</reference>
<name>I3STW2_MEDTR</name>